<dbReference type="EMBL" id="SACR01000002">
    <property type="protein sequence ID" value="RVU47161.1"/>
    <property type="molecule type" value="Genomic_DNA"/>
</dbReference>
<evidence type="ECO:0000256" key="1">
    <source>
        <dbReference type="ARBA" id="ARBA00004651"/>
    </source>
</evidence>
<keyword evidence="3 6" id="KW-0812">Transmembrane</keyword>
<dbReference type="PANTHER" id="PTHR30619:SF1">
    <property type="entry name" value="RECOMBINATION PROTEIN 2"/>
    <property type="match status" value="1"/>
</dbReference>
<feature type="transmembrane region" description="Helical" evidence="6">
    <location>
        <begin position="162"/>
        <end position="180"/>
    </location>
</feature>
<evidence type="ECO:0000256" key="3">
    <source>
        <dbReference type="ARBA" id="ARBA00022692"/>
    </source>
</evidence>
<dbReference type="InterPro" id="IPR004797">
    <property type="entry name" value="Competence_ComEC/Rec2"/>
</dbReference>
<dbReference type="Pfam" id="PF03772">
    <property type="entry name" value="Competence"/>
    <property type="match status" value="1"/>
</dbReference>
<dbReference type="GO" id="GO:0030420">
    <property type="term" value="P:establishment of competence for transformation"/>
    <property type="evidence" value="ECO:0007669"/>
    <property type="project" value="InterPro"/>
</dbReference>
<feature type="domain" description="Metallo-beta-lactamase" evidence="7">
    <location>
        <begin position="302"/>
        <end position="510"/>
    </location>
</feature>
<evidence type="ECO:0000256" key="4">
    <source>
        <dbReference type="ARBA" id="ARBA00022989"/>
    </source>
</evidence>
<dbReference type="SMART" id="SM00849">
    <property type="entry name" value="Lactamase_B"/>
    <property type="match status" value="1"/>
</dbReference>
<dbReference type="AlphaFoldDB" id="A0A437RK49"/>
<dbReference type="Gene3D" id="3.60.15.10">
    <property type="entry name" value="Ribonuclease Z/Hydroxyacylglutathione hydrolase-like"/>
    <property type="match status" value="1"/>
</dbReference>
<dbReference type="NCBIfam" id="TIGR00360">
    <property type="entry name" value="ComEC_N-term"/>
    <property type="match status" value="1"/>
</dbReference>
<dbReference type="RefSeq" id="WP_128227629.1">
    <property type="nucleotide sequence ID" value="NZ_SACR01000002.1"/>
</dbReference>
<dbReference type="InterPro" id="IPR052159">
    <property type="entry name" value="Competence_DNA_uptake"/>
</dbReference>
<reference evidence="8 9" key="1">
    <citation type="submission" date="2019-01" db="EMBL/GenBank/DDBJ databases">
        <authorList>
            <person name="Chen W.-M."/>
        </authorList>
    </citation>
    <scope>NUCLEOTIDE SEQUENCE [LARGE SCALE GENOMIC DNA]</scope>
    <source>
        <strain evidence="8 9">KYPY4</strain>
    </source>
</reference>
<dbReference type="InterPro" id="IPR004477">
    <property type="entry name" value="ComEC_N"/>
</dbReference>
<comment type="subcellular location">
    <subcellularLocation>
        <location evidence="1">Cell membrane</location>
        <topology evidence="1">Multi-pass membrane protein</topology>
    </subcellularLocation>
</comment>
<dbReference type="GO" id="GO:0005886">
    <property type="term" value="C:plasma membrane"/>
    <property type="evidence" value="ECO:0007669"/>
    <property type="project" value="UniProtKB-SubCell"/>
</dbReference>
<dbReference type="SUPFAM" id="SSF56281">
    <property type="entry name" value="Metallo-hydrolase/oxidoreductase"/>
    <property type="match status" value="1"/>
</dbReference>
<dbReference type="PANTHER" id="PTHR30619">
    <property type="entry name" value="DNA INTERNALIZATION/COMPETENCE PROTEIN COMEC/REC2"/>
    <property type="match status" value="1"/>
</dbReference>
<evidence type="ECO:0000256" key="5">
    <source>
        <dbReference type="ARBA" id="ARBA00023136"/>
    </source>
</evidence>
<dbReference type="InterPro" id="IPR035681">
    <property type="entry name" value="ComA-like_MBL"/>
</dbReference>
<organism evidence="8 9">
    <name type="scientific">Rubrivivax rivuli</name>
    <dbReference type="NCBI Taxonomy" id="1862385"/>
    <lineage>
        <taxon>Bacteria</taxon>
        <taxon>Pseudomonadati</taxon>
        <taxon>Pseudomonadota</taxon>
        <taxon>Betaproteobacteria</taxon>
        <taxon>Burkholderiales</taxon>
        <taxon>Sphaerotilaceae</taxon>
        <taxon>Rubrivivax</taxon>
    </lineage>
</organism>
<keyword evidence="2" id="KW-1003">Cell membrane</keyword>
<dbReference type="InterPro" id="IPR036866">
    <property type="entry name" value="RibonucZ/Hydroxyglut_hydro"/>
</dbReference>
<dbReference type="CDD" id="cd07731">
    <property type="entry name" value="ComA-like_MBL-fold"/>
    <property type="match status" value="1"/>
</dbReference>
<gene>
    <name evidence="8" type="ORF">EOE66_05210</name>
</gene>
<protein>
    <submittedName>
        <fullName evidence="8">DNA internalization-related competence protein ComEC/Rec2</fullName>
    </submittedName>
</protein>
<evidence type="ECO:0000313" key="9">
    <source>
        <dbReference type="Proteomes" id="UP000285575"/>
    </source>
</evidence>
<dbReference type="Pfam" id="PF00753">
    <property type="entry name" value="Lactamase_B"/>
    <property type="match status" value="1"/>
</dbReference>
<dbReference type="OrthoDB" id="9761531at2"/>
<name>A0A437RK49_9BURK</name>
<sequence>MAREDWEVFRLTGVAHLMSISGLHVTMFAWLAGTVIGWLWRRSARAPLWLPAPQAARWGGLVCALAYALLAGWGVPAQRTVGMIAVVVLLRTVGARWPLHAVLLAVALAVAMGDPWALLQPGFWLSFVAVALLVASEPAQAAPEATAAGWRAAALQALRGGLRTQAVATVGLAPLTLVFFQQLSLVGFAANLVAIPLVTLLVVPLAMAGVLLPPLWSLAAAFVEGLMVLLHAMAAWPWALWQTAAAPLWALACGLLAGALAVLPLPPRWRWLALPLLLPLLWPPVPRPGPGQFELVAADVGQGTAVLVRTQRHLLVYDAGPAYTPEADAGSRVLLPLLRARGERHISLLMLSHRDTDHTGGAAALLDGLPVRALASSLENGHPLLANAAARQVPHSACNAGQRWVWDGVQFDVLHPPAEALAAERRGKPNTLSCVLRVQATAPGLGGGPPPSALLTGDIEAAQEAALVQQHGAALASRLLLVPHHGSKTSSTPAFLQAVRPAQAVVQAAYRSRYGHPAPAVMARYEALGVQPLRSDRCGAYVQAADGSGHCQRQMGRRYWHHGSAAPHPAPPAGRP</sequence>
<comment type="caution">
    <text evidence="8">The sequence shown here is derived from an EMBL/GenBank/DDBJ whole genome shotgun (WGS) entry which is preliminary data.</text>
</comment>
<evidence type="ECO:0000313" key="8">
    <source>
        <dbReference type="EMBL" id="RVU47161.1"/>
    </source>
</evidence>
<dbReference type="NCBIfam" id="TIGR00361">
    <property type="entry name" value="ComEC_Rec2"/>
    <property type="match status" value="1"/>
</dbReference>
<feature type="transmembrane region" description="Helical" evidence="6">
    <location>
        <begin position="55"/>
        <end position="76"/>
    </location>
</feature>
<dbReference type="Proteomes" id="UP000285575">
    <property type="component" value="Unassembled WGS sequence"/>
</dbReference>
<feature type="transmembrane region" description="Helical" evidence="6">
    <location>
        <begin position="186"/>
        <end position="208"/>
    </location>
</feature>
<feature type="transmembrane region" description="Helical" evidence="6">
    <location>
        <begin position="244"/>
        <end position="265"/>
    </location>
</feature>
<keyword evidence="4 6" id="KW-1133">Transmembrane helix</keyword>
<evidence type="ECO:0000256" key="6">
    <source>
        <dbReference type="SAM" id="Phobius"/>
    </source>
</evidence>
<evidence type="ECO:0000259" key="7">
    <source>
        <dbReference type="SMART" id="SM00849"/>
    </source>
</evidence>
<proteinExistence type="predicted"/>
<feature type="transmembrane region" description="Helical" evidence="6">
    <location>
        <begin position="20"/>
        <end position="40"/>
    </location>
</feature>
<dbReference type="InterPro" id="IPR001279">
    <property type="entry name" value="Metallo-B-lactamas"/>
</dbReference>
<feature type="transmembrane region" description="Helical" evidence="6">
    <location>
        <begin position="215"/>
        <end position="238"/>
    </location>
</feature>
<evidence type="ECO:0000256" key="2">
    <source>
        <dbReference type="ARBA" id="ARBA00022475"/>
    </source>
</evidence>
<keyword evidence="5 6" id="KW-0472">Membrane</keyword>
<keyword evidence="9" id="KW-1185">Reference proteome</keyword>
<accession>A0A437RK49</accession>
<feature type="transmembrane region" description="Helical" evidence="6">
    <location>
        <begin position="97"/>
        <end position="117"/>
    </location>
</feature>